<keyword evidence="1" id="KW-0812">Transmembrane</keyword>
<accession>A0A6P8B954</accession>
<dbReference type="KEGG" id="pgri:PgNI_02929"/>
<dbReference type="GeneID" id="41957897"/>
<evidence type="ECO:0000256" key="1">
    <source>
        <dbReference type="SAM" id="Phobius"/>
    </source>
</evidence>
<protein>
    <submittedName>
        <fullName evidence="3">Uncharacterized protein</fullName>
    </submittedName>
</protein>
<sequence>MRTWRREKVLLGTGTLVAMMPLAVVGALSRFQAAASDFYQQAFTMLWLGFGIYLGPWLADASKNFDLGIIVDGIGTG</sequence>
<evidence type="ECO:0000313" key="3">
    <source>
        <dbReference type="RefSeq" id="XP_030983716.1"/>
    </source>
</evidence>
<reference evidence="3" key="3">
    <citation type="submission" date="2025-08" db="UniProtKB">
        <authorList>
            <consortium name="RefSeq"/>
        </authorList>
    </citation>
    <scope>IDENTIFICATION</scope>
    <source>
        <strain evidence="3">NI907</strain>
    </source>
</reference>
<dbReference type="Proteomes" id="UP000515153">
    <property type="component" value="Unplaced"/>
</dbReference>
<dbReference type="AlphaFoldDB" id="A0A6P8B954"/>
<feature type="transmembrane region" description="Helical" evidence="1">
    <location>
        <begin position="9"/>
        <end position="32"/>
    </location>
</feature>
<dbReference type="RefSeq" id="XP_030983716.1">
    <property type="nucleotide sequence ID" value="XM_031122986.1"/>
</dbReference>
<keyword evidence="1" id="KW-0472">Membrane</keyword>
<proteinExistence type="predicted"/>
<organism evidence="2 3">
    <name type="scientific">Pyricularia grisea</name>
    <name type="common">Crabgrass-specific blast fungus</name>
    <name type="synonym">Magnaporthe grisea</name>
    <dbReference type="NCBI Taxonomy" id="148305"/>
    <lineage>
        <taxon>Eukaryota</taxon>
        <taxon>Fungi</taxon>
        <taxon>Dikarya</taxon>
        <taxon>Ascomycota</taxon>
        <taxon>Pezizomycotina</taxon>
        <taxon>Sordariomycetes</taxon>
        <taxon>Sordariomycetidae</taxon>
        <taxon>Magnaporthales</taxon>
        <taxon>Pyriculariaceae</taxon>
        <taxon>Pyricularia</taxon>
    </lineage>
</organism>
<keyword evidence="1" id="KW-1133">Transmembrane helix</keyword>
<name>A0A6P8B954_PYRGI</name>
<evidence type="ECO:0000313" key="2">
    <source>
        <dbReference type="Proteomes" id="UP000515153"/>
    </source>
</evidence>
<feature type="transmembrane region" description="Helical" evidence="1">
    <location>
        <begin position="38"/>
        <end position="59"/>
    </location>
</feature>
<reference evidence="3" key="1">
    <citation type="journal article" date="2019" name="Mol. Biol. Evol.">
        <title>Blast fungal genomes show frequent chromosomal changes, gene gains and losses, and effector gene turnover.</title>
        <authorList>
            <person name="Gomez Luciano L.B."/>
            <person name="Jason Tsai I."/>
            <person name="Chuma I."/>
            <person name="Tosa Y."/>
            <person name="Chen Y.H."/>
            <person name="Li J.Y."/>
            <person name="Li M.Y."/>
            <person name="Jade Lu M.Y."/>
            <person name="Nakayashiki H."/>
            <person name="Li W.H."/>
        </authorList>
    </citation>
    <scope>NUCLEOTIDE SEQUENCE</scope>
    <source>
        <strain evidence="3">NI907</strain>
    </source>
</reference>
<reference evidence="3" key="2">
    <citation type="submission" date="2019-10" db="EMBL/GenBank/DDBJ databases">
        <authorList>
            <consortium name="NCBI Genome Project"/>
        </authorList>
    </citation>
    <scope>NUCLEOTIDE SEQUENCE</scope>
    <source>
        <strain evidence="3">NI907</strain>
    </source>
</reference>
<gene>
    <name evidence="3" type="ORF">PgNI_02929</name>
</gene>
<keyword evidence="2" id="KW-1185">Reference proteome</keyword>